<evidence type="ECO:0000313" key="3">
    <source>
        <dbReference type="Proteomes" id="UP000186303"/>
    </source>
</evidence>
<dbReference type="VEuPathDB" id="FungiDB:MSYG_0776"/>
<dbReference type="EMBL" id="LT671821">
    <property type="protein sequence ID" value="SHO76438.1"/>
    <property type="molecule type" value="Genomic_DNA"/>
</dbReference>
<dbReference type="PANTHER" id="PTHR28011">
    <property type="entry name" value="NON-CLASSICAL EXPORT PROTEIN 1"/>
    <property type="match status" value="1"/>
</dbReference>
<dbReference type="OrthoDB" id="2155101at2759"/>
<proteinExistence type="predicted"/>
<feature type="region of interest" description="Disordered" evidence="1">
    <location>
        <begin position="60"/>
        <end position="79"/>
    </location>
</feature>
<protein>
    <submittedName>
        <fullName evidence="2">Uncharacterized protein</fullName>
    </submittedName>
</protein>
<evidence type="ECO:0000256" key="1">
    <source>
        <dbReference type="SAM" id="MobiDB-lite"/>
    </source>
</evidence>
<dbReference type="AlphaFoldDB" id="A0A1M8A1Z2"/>
<sequence length="79" mass="9107">MVKYLIGRFSDPIFGVVTGVAAYILWENDPRNAQDHGNGNSLLDLISRRLQIENPVRKMTHSMRQQLQSRSPETEKRII</sequence>
<dbReference type="InterPro" id="IPR024242">
    <property type="entry name" value="NCE101"/>
</dbReference>
<name>A0A1M8A1Z2_MALS4</name>
<feature type="compositionally biased region" description="Polar residues" evidence="1">
    <location>
        <begin position="62"/>
        <end position="71"/>
    </location>
</feature>
<evidence type="ECO:0000313" key="2">
    <source>
        <dbReference type="EMBL" id="SHO76438.1"/>
    </source>
</evidence>
<dbReference type="PANTHER" id="PTHR28011:SF1">
    <property type="entry name" value="NON-CLASSICAL EXPORT PROTEIN 1"/>
    <property type="match status" value="1"/>
</dbReference>
<dbReference type="GO" id="GO:0009306">
    <property type="term" value="P:protein secretion"/>
    <property type="evidence" value="ECO:0007669"/>
    <property type="project" value="InterPro"/>
</dbReference>
<reference evidence="3" key="1">
    <citation type="journal article" date="2017" name="Nucleic Acids Res.">
        <title>Proteogenomics produces comprehensive and highly accurate protein-coding gene annotation in a complete genome assembly of Malassezia sympodialis.</title>
        <authorList>
            <person name="Zhu Y."/>
            <person name="Engstroem P.G."/>
            <person name="Tellgren-Roth C."/>
            <person name="Baudo C.D."/>
            <person name="Kennell J.C."/>
            <person name="Sun S."/>
            <person name="Billmyre R.B."/>
            <person name="Schroeder M.S."/>
            <person name="Andersson A."/>
            <person name="Holm T."/>
            <person name="Sigurgeirsson B."/>
            <person name="Wu G."/>
            <person name="Sankaranarayanan S.R."/>
            <person name="Siddharthan R."/>
            <person name="Sanyal K."/>
            <person name="Lundeberg J."/>
            <person name="Nystedt B."/>
            <person name="Boekhout T."/>
            <person name="Dawson T.L. Jr."/>
            <person name="Heitman J."/>
            <person name="Scheynius A."/>
            <person name="Lehtioe J."/>
        </authorList>
    </citation>
    <scope>NUCLEOTIDE SEQUENCE [LARGE SCALE GENOMIC DNA]</scope>
    <source>
        <strain evidence="3">ATCC 42132</strain>
    </source>
</reference>
<dbReference type="Proteomes" id="UP000186303">
    <property type="component" value="Chromosome 1"/>
</dbReference>
<dbReference type="Pfam" id="PF11654">
    <property type="entry name" value="NCE101"/>
    <property type="match status" value="1"/>
</dbReference>
<gene>
    <name evidence="2" type="ORF">MSYG_0776</name>
</gene>
<accession>A0A1M8A1Z2</accession>
<organism evidence="2 3">
    <name type="scientific">Malassezia sympodialis (strain ATCC 42132)</name>
    <name type="common">Atopic eczema-associated yeast</name>
    <dbReference type="NCBI Taxonomy" id="1230383"/>
    <lineage>
        <taxon>Eukaryota</taxon>
        <taxon>Fungi</taxon>
        <taxon>Dikarya</taxon>
        <taxon>Basidiomycota</taxon>
        <taxon>Ustilaginomycotina</taxon>
        <taxon>Malasseziomycetes</taxon>
        <taxon>Malasseziales</taxon>
        <taxon>Malasseziaceae</taxon>
        <taxon>Malassezia</taxon>
    </lineage>
</organism>
<keyword evidence="3" id="KW-1185">Reference proteome</keyword>